<evidence type="ECO:0000313" key="1">
    <source>
        <dbReference type="EMBL" id="QJW97275.1"/>
    </source>
</evidence>
<sequence>MVNLNIPPELAALIDAWPRLPLAIKSGILALVAVTRG</sequence>
<dbReference type="KEGG" id="ftj:FTUN_4845"/>
<organism evidence="1 2">
    <name type="scientific">Frigoriglobus tundricola</name>
    <dbReference type="NCBI Taxonomy" id="2774151"/>
    <lineage>
        <taxon>Bacteria</taxon>
        <taxon>Pseudomonadati</taxon>
        <taxon>Planctomycetota</taxon>
        <taxon>Planctomycetia</taxon>
        <taxon>Gemmatales</taxon>
        <taxon>Gemmataceae</taxon>
        <taxon>Frigoriglobus</taxon>
    </lineage>
</organism>
<dbReference type="EMBL" id="CP053452">
    <property type="protein sequence ID" value="QJW97275.1"/>
    <property type="molecule type" value="Genomic_DNA"/>
</dbReference>
<protein>
    <submittedName>
        <fullName evidence="1">Uncharacterized protein</fullName>
    </submittedName>
</protein>
<name>A0A6M5YT77_9BACT</name>
<keyword evidence="2" id="KW-1185">Reference proteome</keyword>
<evidence type="ECO:0000313" key="2">
    <source>
        <dbReference type="Proteomes" id="UP000503447"/>
    </source>
</evidence>
<dbReference type="AlphaFoldDB" id="A0A6M5YT77"/>
<accession>A0A6M5YT77</accession>
<proteinExistence type="predicted"/>
<dbReference type="Proteomes" id="UP000503447">
    <property type="component" value="Chromosome"/>
</dbReference>
<reference evidence="2" key="1">
    <citation type="submission" date="2020-05" db="EMBL/GenBank/DDBJ databases">
        <title>Frigoriglobus tundricola gen. nov., sp. nov., a psychrotolerant cellulolytic planctomycete of the family Gemmataceae with two divergent copies of 16S rRNA gene.</title>
        <authorList>
            <person name="Kulichevskaya I.S."/>
            <person name="Ivanova A.A."/>
            <person name="Naumoff D.G."/>
            <person name="Beletsky A.V."/>
            <person name="Rijpstra W.I.C."/>
            <person name="Sinninghe Damste J.S."/>
            <person name="Mardanov A.V."/>
            <person name="Ravin N.V."/>
            <person name="Dedysh S.N."/>
        </authorList>
    </citation>
    <scope>NUCLEOTIDE SEQUENCE [LARGE SCALE GENOMIC DNA]</scope>
    <source>
        <strain evidence="2">PL17</strain>
    </source>
</reference>
<gene>
    <name evidence="1" type="ORF">FTUN_4845</name>
</gene>